<dbReference type="InterPro" id="IPR011059">
    <property type="entry name" value="Metal-dep_hydrolase_composite"/>
</dbReference>
<evidence type="ECO:0000313" key="3">
    <source>
        <dbReference type="Proteomes" id="UP000807785"/>
    </source>
</evidence>
<dbReference type="PANTHER" id="PTHR11647:SF1">
    <property type="entry name" value="COLLAPSIN RESPONSE MEDIATOR PROTEIN"/>
    <property type="match status" value="1"/>
</dbReference>
<dbReference type="Gene3D" id="2.30.40.10">
    <property type="entry name" value="Urease, subunit C, domain 1"/>
    <property type="match status" value="1"/>
</dbReference>
<dbReference type="SUPFAM" id="SSF51338">
    <property type="entry name" value="Composite domain of metallo-dependent hydrolases"/>
    <property type="match status" value="2"/>
</dbReference>
<reference evidence="2" key="1">
    <citation type="submission" date="2020-10" db="EMBL/GenBank/DDBJ databases">
        <title>Connecting structure to function with the recovery of over 1000 high-quality activated sludge metagenome-assembled genomes encoding full-length rRNA genes using long-read sequencing.</title>
        <authorList>
            <person name="Singleton C.M."/>
            <person name="Petriglieri F."/>
            <person name="Kristensen J.M."/>
            <person name="Kirkegaard R.H."/>
            <person name="Michaelsen T.Y."/>
            <person name="Andersen M.H."/>
            <person name="Karst S.M."/>
            <person name="Dueholm M.S."/>
            <person name="Nielsen P.H."/>
            <person name="Albertsen M."/>
        </authorList>
    </citation>
    <scope>NUCLEOTIDE SEQUENCE</scope>
    <source>
        <strain evidence="2">Bjer_18-Q3-R1-45_BAT3C.347</strain>
    </source>
</reference>
<feature type="domain" description="Amidohydrolase 3" evidence="1">
    <location>
        <begin position="44"/>
        <end position="488"/>
    </location>
</feature>
<evidence type="ECO:0000313" key="2">
    <source>
        <dbReference type="EMBL" id="MBK6975320.1"/>
    </source>
</evidence>
<gene>
    <name evidence="2" type="ORF">IPH26_21050</name>
</gene>
<name>A0A9D7E9J0_9PROT</name>
<protein>
    <submittedName>
        <fullName evidence="2">Formylmethanofuran dehydrogenase subunit A</fullName>
    </submittedName>
</protein>
<accession>A0A9D7E9J0</accession>
<dbReference type="Proteomes" id="UP000807785">
    <property type="component" value="Unassembled WGS sequence"/>
</dbReference>
<dbReference type="InterPro" id="IPR012027">
    <property type="entry name" value="Formylmethanofuran_DH_asu"/>
</dbReference>
<sequence>MSMLRIVNGRIYDPANGVDGEVRDVCVAGGKIVADVAPEARRLDASGLVIMPGGVDIHCHIAGAKVNLARKLQPEDHRHDVHPRTAITRSGVGGTVPSTFTTGYRYTLLGYTTAMEAAVPPINARHTLEELHDTPIIDKGFYVLMGNNVLLYKLLEQGRRDDFRNALAWWLSASKAYTAKLVNPGGDEAWKGRRNANITKLDEKIESFSLTPQQVIGALIEAVDELGLPHPAHIHCNNLGHSGNFETTLETMRIADGHRAHLTHIQFHSYGQVAGKSSNNPTSRAKEISEYVNSHPNISADVGQVMFGKSTSMTADAPLAYMLARFGGDKWVNADTEHESGCGILPFTYQDRIYTHALQWAIGLELFLLSKDPWRMVFSTDHPNGGSFMSYPRLIRLLMDSEFRKQEMAKVNPRALRQTALADGLDREYTLNEIAIITRAGPARLLGLASKGHLGIGADADITLYEEHEDKERMFGAPRHVIKDGQLVIEDHEFRAHHEGRVLHVAPDYDPAITEVIRPFFEDYYSIRFNNYAVDDSYLGRHERVPTAKQRATGT</sequence>
<dbReference type="InterPro" id="IPR013108">
    <property type="entry name" value="Amidohydro_3"/>
</dbReference>
<comment type="caution">
    <text evidence="2">The sequence shown here is derived from an EMBL/GenBank/DDBJ whole genome shotgun (WGS) entry which is preliminary data.</text>
</comment>
<dbReference type="PANTHER" id="PTHR11647">
    <property type="entry name" value="HYDRANTOINASE/DIHYDROPYRIMIDINASE FAMILY MEMBER"/>
    <property type="match status" value="1"/>
</dbReference>
<dbReference type="AlphaFoldDB" id="A0A9D7E9J0"/>
<dbReference type="InterPro" id="IPR050378">
    <property type="entry name" value="Metallo-dep_Hydrolases_sf"/>
</dbReference>
<dbReference type="InterPro" id="IPR032466">
    <property type="entry name" value="Metal_Hydrolase"/>
</dbReference>
<proteinExistence type="predicted"/>
<evidence type="ECO:0000259" key="1">
    <source>
        <dbReference type="Pfam" id="PF07969"/>
    </source>
</evidence>
<dbReference type="GO" id="GO:0016810">
    <property type="term" value="F:hydrolase activity, acting on carbon-nitrogen (but not peptide) bonds"/>
    <property type="evidence" value="ECO:0007669"/>
    <property type="project" value="InterPro"/>
</dbReference>
<organism evidence="2 3">
    <name type="scientific">Candidatus Methylophosphatis roskildensis</name>
    <dbReference type="NCBI Taxonomy" id="2899263"/>
    <lineage>
        <taxon>Bacteria</taxon>
        <taxon>Pseudomonadati</taxon>
        <taxon>Pseudomonadota</taxon>
        <taxon>Betaproteobacteria</taxon>
        <taxon>Nitrosomonadales</taxon>
        <taxon>Sterolibacteriaceae</taxon>
        <taxon>Candidatus Methylophosphatis</taxon>
    </lineage>
</organism>
<dbReference type="NCBIfam" id="TIGR03121">
    <property type="entry name" value="one_C_dehyd_A"/>
    <property type="match status" value="1"/>
</dbReference>
<dbReference type="EMBL" id="JADJEV010000005">
    <property type="protein sequence ID" value="MBK6975320.1"/>
    <property type="molecule type" value="Genomic_DNA"/>
</dbReference>
<dbReference type="Pfam" id="PF07969">
    <property type="entry name" value="Amidohydro_3"/>
    <property type="match status" value="1"/>
</dbReference>
<dbReference type="SUPFAM" id="SSF51556">
    <property type="entry name" value="Metallo-dependent hydrolases"/>
    <property type="match status" value="1"/>
</dbReference>
<dbReference type="PIRSF" id="PIRSF006453">
    <property type="entry name" value="FwdA"/>
    <property type="match status" value="1"/>
</dbReference>